<keyword evidence="3" id="KW-1185">Reference proteome</keyword>
<name>A0ABY5AV79_9CYAN</name>
<accession>A0ABY5AV79</accession>
<dbReference type="Proteomes" id="UP001056708">
    <property type="component" value="Chromosome"/>
</dbReference>
<reference evidence="2" key="1">
    <citation type="submission" date="2022-06" db="EMBL/GenBank/DDBJ databases">
        <title>Genome sequence of Phormidium yuhuli AB48 isolated from an industrial photobioreactor environment.</title>
        <authorList>
            <person name="Qiu Y."/>
            <person name="Noonan A.J.C."/>
            <person name="Dofher K."/>
            <person name="Koch M."/>
            <person name="Kieft B."/>
            <person name="Lin X."/>
            <person name="Ziels R.M."/>
            <person name="Hallam S.J."/>
        </authorList>
    </citation>
    <scope>NUCLEOTIDE SEQUENCE</scope>
    <source>
        <strain evidence="2">AB48</strain>
    </source>
</reference>
<dbReference type="PROSITE" id="PS50005">
    <property type="entry name" value="TPR"/>
    <property type="match status" value="2"/>
</dbReference>
<evidence type="ECO:0000313" key="3">
    <source>
        <dbReference type="Proteomes" id="UP001056708"/>
    </source>
</evidence>
<dbReference type="InterPro" id="IPR011990">
    <property type="entry name" value="TPR-like_helical_dom_sf"/>
</dbReference>
<evidence type="ECO:0000313" key="2">
    <source>
        <dbReference type="EMBL" id="USR93137.1"/>
    </source>
</evidence>
<evidence type="ECO:0000256" key="1">
    <source>
        <dbReference type="PROSITE-ProRule" id="PRU00339"/>
    </source>
</evidence>
<dbReference type="SUPFAM" id="SSF53756">
    <property type="entry name" value="UDP-Glycosyltransferase/glycogen phosphorylase"/>
    <property type="match status" value="1"/>
</dbReference>
<dbReference type="Pfam" id="PF01075">
    <property type="entry name" value="Glyco_transf_9"/>
    <property type="match status" value="1"/>
</dbReference>
<dbReference type="RefSeq" id="WP_252665322.1">
    <property type="nucleotide sequence ID" value="NZ_CP098611.1"/>
</dbReference>
<dbReference type="EMBL" id="CP098611">
    <property type="protein sequence ID" value="USR93137.1"/>
    <property type="molecule type" value="Genomic_DNA"/>
</dbReference>
<proteinExistence type="predicted"/>
<dbReference type="InterPro" id="IPR002201">
    <property type="entry name" value="Glyco_trans_9"/>
</dbReference>
<dbReference type="Pfam" id="PF13432">
    <property type="entry name" value="TPR_16"/>
    <property type="match status" value="2"/>
</dbReference>
<feature type="repeat" description="TPR" evidence="1">
    <location>
        <begin position="101"/>
        <end position="134"/>
    </location>
</feature>
<gene>
    <name evidence="2" type="ORF">NEA10_08340</name>
</gene>
<dbReference type="InterPro" id="IPR037919">
    <property type="entry name" value="OGT"/>
</dbReference>
<dbReference type="SUPFAM" id="SSF48452">
    <property type="entry name" value="TPR-like"/>
    <property type="match status" value="1"/>
</dbReference>
<keyword evidence="1" id="KW-0802">TPR repeat</keyword>
<organism evidence="2 3">
    <name type="scientific">Phormidium yuhuli AB48</name>
    <dbReference type="NCBI Taxonomy" id="2940671"/>
    <lineage>
        <taxon>Bacteria</taxon>
        <taxon>Bacillati</taxon>
        <taxon>Cyanobacteriota</taxon>
        <taxon>Cyanophyceae</taxon>
        <taxon>Oscillatoriophycideae</taxon>
        <taxon>Oscillatoriales</taxon>
        <taxon>Oscillatoriaceae</taxon>
        <taxon>Phormidium</taxon>
        <taxon>Phormidium yuhuli</taxon>
    </lineage>
</organism>
<dbReference type="PANTHER" id="PTHR44366:SF1">
    <property type="entry name" value="UDP-N-ACETYLGLUCOSAMINE--PEPTIDE N-ACETYLGLUCOSAMINYLTRANSFERASE 110 KDA SUBUNIT"/>
    <property type="match status" value="1"/>
</dbReference>
<protein>
    <submittedName>
        <fullName evidence="2">Tetratricopeptide repeat-containing glycosyltransferase family protein</fullName>
    </submittedName>
</protein>
<dbReference type="InterPro" id="IPR019734">
    <property type="entry name" value="TPR_rpt"/>
</dbReference>
<sequence length="442" mass="50242">MEFETALGCYEAQEYDRAIALCETLLVQQPQRLDVLNLLGGIAFKQEKWSDAIAHYQELLQHHPHCATGYANLGRTWQQLDRLEESQSAYCQALALNPEASQWWFNLGYVYWDLGELEGAIACFETVLQQVPDWHEARSTLSLIRLLQGDFQQGFADYEARPSRRDLAASFPQGDLIWQGEPLGGKTLLLLAEQGFGDAIQFVRYVPQLAAEGVRVWLRCRSPLLRLFQGLPGYDRLFALEDPIPPWDAHALLMSLPHLRQTTPTTIPTQVPYLYLSPHCRPPLPPPKQPGAKVGLVWSGSPTHRKDGDRSCSFAAFQTWFDLPNIQFYSLQTPVRPEEQAALAAEERIIDLAPQIRDFWDTAALIAELDLVISVDTAVIHLAGALGKAAWVLLAKVPDWRWGLEGDRSPWYPNVRIFRQSQRGEWQDILLAVREQLWRWGP</sequence>
<dbReference type="Gene3D" id="3.40.50.2000">
    <property type="entry name" value="Glycogen Phosphorylase B"/>
    <property type="match status" value="1"/>
</dbReference>
<feature type="repeat" description="TPR" evidence="1">
    <location>
        <begin position="67"/>
        <end position="100"/>
    </location>
</feature>
<dbReference type="Gene3D" id="1.25.40.10">
    <property type="entry name" value="Tetratricopeptide repeat domain"/>
    <property type="match status" value="1"/>
</dbReference>
<dbReference type="SMART" id="SM00028">
    <property type="entry name" value="TPR"/>
    <property type="match status" value="3"/>
</dbReference>
<dbReference type="PANTHER" id="PTHR44366">
    <property type="entry name" value="UDP-N-ACETYLGLUCOSAMINE--PEPTIDE N-ACETYLGLUCOSAMINYLTRANSFERASE 110 KDA SUBUNIT"/>
    <property type="match status" value="1"/>
</dbReference>